<dbReference type="Proteomes" id="UP000574390">
    <property type="component" value="Unassembled WGS sequence"/>
</dbReference>
<proteinExistence type="predicted"/>
<evidence type="ECO:0000313" key="4">
    <source>
        <dbReference type="Proteomes" id="UP000553632"/>
    </source>
</evidence>
<gene>
    <name evidence="2" type="ORF">FOZ62_028988</name>
    <name evidence="3" type="ORF">FOZ63_032544</name>
</gene>
<evidence type="ECO:0000256" key="1">
    <source>
        <dbReference type="SAM" id="MobiDB-lite"/>
    </source>
</evidence>
<dbReference type="Proteomes" id="UP000553632">
    <property type="component" value="Unassembled WGS sequence"/>
</dbReference>
<keyword evidence="4" id="KW-1185">Reference proteome</keyword>
<protein>
    <submittedName>
        <fullName evidence="2">Uncharacterized protein</fullName>
    </submittedName>
</protein>
<dbReference type="EMBL" id="JABANM010027903">
    <property type="protein sequence ID" value="KAF4710563.1"/>
    <property type="molecule type" value="Genomic_DNA"/>
</dbReference>
<comment type="caution">
    <text evidence="2">The sequence shown here is derived from an EMBL/GenBank/DDBJ whole genome shotgun (WGS) entry which is preliminary data.</text>
</comment>
<organism evidence="2 5">
    <name type="scientific">Perkinsus olseni</name>
    <name type="common">Perkinsus atlanticus</name>
    <dbReference type="NCBI Taxonomy" id="32597"/>
    <lineage>
        <taxon>Eukaryota</taxon>
        <taxon>Sar</taxon>
        <taxon>Alveolata</taxon>
        <taxon>Perkinsozoa</taxon>
        <taxon>Perkinsea</taxon>
        <taxon>Perkinsida</taxon>
        <taxon>Perkinsidae</taxon>
        <taxon>Perkinsus</taxon>
    </lineage>
</organism>
<dbReference type="AlphaFoldDB" id="A0A7J6QQM6"/>
<feature type="region of interest" description="Disordered" evidence="1">
    <location>
        <begin position="104"/>
        <end position="154"/>
    </location>
</feature>
<evidence type="ECO:0000313" key="5">
    <source>
        <dbReference type="Proteomes" id="UP000574390"/>
    </source>
</evidence>
<evidence type="ECO:0000313" key="3">
    <source>
        <dbReference type="EMBL" id="KAF4730723.1"/>
    </source>
</evidence>
<reference evidence="4 5" key="1">
    <citation type="submission" date="2020-04" db="EMBL/GenBank/DDBJ databases">
        <title>Perkinsus olseni comparative genomics.</title>
        <authorList>
            <person name="Bogema D.R."/>
        </authorList>
    </citation>
    <scope>NUCLEOTIDE SEQUENCE [LARGE SCALE GENOMIC DNA]</scope>
    <source>
        <strain evidence="2">ATCC PRA-205</strain>
        <strain evidence="3 4">ATCC PRA-207</strain>
    </source>
</reference>
<sequence>MPSSIVPYSEGRLRLFYDTVVDKVDNPQNSMNLVSLRDVGESSDEGPASKVKAHLALYETLRPTDGGGDGHVPDGNVIGDVVDHFIAVDKLIHQFEDSQPIADDGMGAAHSHRSHKRSATTGAFRTRGTVPRKSPNITKPRPATPAFHQPPTSSADVTTLACPYWPSSSTQRRPALKEPARMKLILSCAAFCWLRSAASCIWRR</sequence>
<dbReference type="EMBL" id="JABANO010019110">
    <property type="protein sequence ID" value="KAF4730723.1"/>
    <property type="molecule type" value="Genomic_DNA"/>
</dbReference>
<evidence type="ECO:0000313" key="2">
    <source>
        <dbReference type="EMBL" id="KAF4710563.1"/>
    </source>
</evidence>
<name>A0A7J6QQM6_PEROL</name>
<accession>A0A7J6QQM6</accession>